<organism evidence="2 3">
    <name type="scientific">Nocardiopsis coralli</name>
    <dbReference type="NCBI Taxonomy" id="2772213"/>
    <lineage>
        <taxon>Bacteria</taxon>
        <taxon>Bacillati</taxon>
        <taxon>Actinomycetota</taxon>
        <taxon>Actinomycetes</taxon>
        <taxon>Streptosporangiales</taxon>
        <taxon>Nocardiopsidaceae</taxon>
        <taxon>Nocardiopsis</taxon>
    </lineage>
</organism>
<dbReference type="RefSeq" id="WP_193123194.1">
    <property type="nucleotide sequence ID" value="NZ_JADBGI010000016.1"/>
</dbReference>
<evidence type="ECO:0000313" key="2">
    <source>
        <dbReference type="EMBL" id="MBE3000585.1"/>
    </source>
</evidence>
<dbReference type="InterPro" id="IPR010424">
    <property type="entry name" value="EutQ"/>
</dbReference>
<dbReference type="Proteomes" id="UP000806528">
    <property type="component" value="Unassembled WGS sequence"/>
</dbReference>
<feature type="region of interest" description="Disordered" evidence="1">
    <location>
        <begin position="129"/>
        <end position="149"/>
    </location>
</feature>
<reference evidence="2 3" key="1">
    <citation type="submission" date="2020-09" db="EMBL/GenBank/DDBJ databases">
        <title>Diversity and distribution of actinomycetes associated with coral in the coast of Hainan.</title>
        <authorList>
            <person name="Li F."/>
        </authorList>
    </citation>
    <scope>NUCLEOTIDE SEQUENCE [LARGE SCALE GENOMIC DNA]</scope>
    <source>
        <strain evidence="2 3">HNM0947</strain>
    </source>
</reference>
<evidence type="ECO:0000256" key="1">
    <source>
        <dbReference type="SAM" id="MobiDB-lite"/>
    </source>
</evidence>
<protein>
    <submittedName>
        <fullName evidence="2">Cupin</fullName>
    </submittedName>
</protein>
<proteinExistence type="predicted"/>
<dbReference type="PANTHER" id="PTHR36169">
    <property type="entry name" value="ETHANOLAMINE UTILIZATION PROTEIN EUTQ"/>
    <property type="match status" value="1"/>
</dbReference>
<dbReference type="Pfam" id="PF06249">
    <property type="entry name" value="EutQ"/>
    <property type="match status" value="1"/>
</dbReference>
<evidence type="ECO:0000313" key="3">
    <source>
        <dbReference type="Proteomes" id="UP000806528"/>
    </source>
</evidence>
<dbReference type="PANTHER" id="PTHR36169:SF1">
    <property type="entry name" value="ACETATE KINASE EUTQ"/>
    <property type="match status" value="1"/>
</dbReference>
<dbReference type="EMBL" id="JADBGI010000016">
    <property type="protein sequence ID" value="MBE3000585.1"/>
    <property type="molecule type" value="Genomic_DNA"/>
</dbReference>
<dbReference type="Gene3D" id="2.60.120.10">
    <property type="entry name" value="Jelly Rolls"/>
    <property type="match status" value="2"/>
</dbReference>
<dbReference type="InterPro" id="IPR011051">
    <property type="entry name" value="RmlC_Cupin_sf"/>
</dbReference>
<keyword evidence="3" id="KW-1185">Reference proteome</keyword>
<dbReference type="InterPro" id="IPR014710">
    <property type="entry name" value="RmlC-like_jellyroll"/>
</dbReference>
<comment type="caution">
    <text evidence="2">The sequence shown here is derived from an EMBL/GenBank/DDBJ whole genome shotgun (WGS) entry which is preliminary data.</text>
</comment>
<sequence>MGFEPRSVAAYSMDDVGLWAWEDEDSGAHVGYIADEEEGSRMGLAFVRFRAGVNFDFAWPYDEISVVTRGSLTVRTGGEVITAREGEILTQPKGVAGTFEIDEDLEMICVHFPTFARAFGMTLREYKAETDAGREPSGGEAAPRGREWAGGAFDPTRMQVFGPGDVPSWGTVEEEPLSRVGYLADRAEGFPMGMAYSEFARGGVHDLSFPYDEVAAVTRGSFTVRSGGRSFRVGPGRMLYMPAGVSAVFEIEEDTVAVGLHHPTFAEAFGHDPHQVY</sequence>
<accession>A0ABR9P9R6</accession>
<name>A0ABR9P9R6_9ACTN</name>
<dbReference type="SUPFAM" id="SSF51182">
    <property type="entry name" value="RmlC-like cupins"/>
    <property type="match status" value="2"/>
</dbReference>
<gene>
    <name evidence="2" type="ORF">IDM40_18040</name>
</gene>